<dbReference type="FunFam" id="1.10.510.10:FF:000135">
    <property type="entry name" value="Putative myosin light chain kinase 3"/>
    <property type="match status" value="1"/>
</dbReference>
<dbReference type="InterPro" id="IPR011009">
    <property type="entry name" value="Kinase-like_dom_sf"/>
</dbReference>
<dbReference type="GeneTree" id="ENSGT00940000156211"/>
<dbReference type="PROSITE" id="PS00108">
    <property type="entry name" value="PROTEIN_KINASE_ST"/>
    <property type="match status" value="1"/>
</dbReference>
<accession>A0A5F9DLM5</accession>
<dbReference type="FunFam" id="3.30.200.20:FF:000196">
    <property type="entry name" value="Myosin light chain kinase family, member 4"/>
    <property type="match status" value="1"/>
</dbReference>
<evidence type="ECO:0000256" key="1">
    <source>
        <dbReference type="ARBA" id="ARBA00006692"/>
    </source>
</evidence>
<comment type="similarity">
    <text evidence="1">Belongs to the protein kinase superfamily. CAMK Ser/Thr protein kinase family.</text>
</comment>
<evidence type="ECO:0000313" key="10">
    <source>
        <dbReference type="Ensembl" id="ENSOCUP00000046369.1"/>
    </source>
</evidence>
<dbReference type="PANTHER" id="PTHR24342:SF20">
    <property type="entry name" value="MYOSIN LIGHT CHAIN KINASE, SMOOTH MUSCLE"/>
    <property type="match status" value="1"/>
</dbReference>
<evidence type="ECO:0000256" key="7">
    <source>
        <dbReference type="PROSITE-ProRule" id="PRU10141"/>
    </source>
</evidence>
<dbReference type="Ensembl" id="ENSOCUT00000037582.1">
    <property type="protein sequence ID" value="ENSOCUP00000046369.1"/>
    <property type="gene ID" value="ENSOCUG00000005076.4"/>
</dbReference>
<dbReference type="GO" id="GO:0004687">
    <property type="term" value="F:myosin light chain kinase activity"/>
    <property type="evidence" value="ECO:0007669"/>
    <property type="project" value="UniProtKB-ARBA"/>
</dbReference>
<gene>
    <name evidence="10" type="primary">MYLK4</name>
</gene>
<dbReference type="PROSITE" id="PS00107">
    <property type="entry name" value="PROTEIN_KINASE_ATP"/>
    <property type="match status" value="1"/>
</dbReference>
<evidence type="ECO:0000256" key="2">
    <source>
        <dbReference type="ARBA" id="ARBA00022527"/>
    </source>
</evidence>
<dbReference type="SUPFAM" id="SSF56112">
    <property type="entry name" value="Protein kinase-like (PK-like)"/>
    <property type="match status" value="1"/>
</dbReference>
<evidence type="ECO:0000256" key="8">
    <source>
        <dbReference type="RuleBase" id="RU000304"/>
    </source>
</evidence>
<keyword evidence="3" id="KW-0808">Transferase</keyword>
<proteinExistence type="inferred from homology"/>
<dbReference type="Pfam" id="PF00069">
    <property type="entry name" value="Pkinase"/>
    <property type="match status" value="1"/>
</dbReference>
<dbReference type="GO" id="GO:0005634">
    <property type="term" value="C:nucleus"/>
    <property type="evidence" value="ECO:0007669"/>
    <property type="project" value="TreeGrafter"/>
</dbReference>
<dbReference type="GO" id="GO:0045214">
    <property type="term" value="P:sarcomere organization"/>
    <property type="evidence" value="ECO:0007669"/>
    <property type="project" value="UniProtKB-ARBA"/>
</dbReference>
<reference evidence="10" key="2">
    <citation type="submission" date="2025-08" db="UniProtKB">
        <authorList>
            <consortium name="Ensembl"/>
        </authorList>
    </citation>
    <scope>IDENTIFICATION</scope>
    <source>
        <strain evidence="10">Thorbecke</strain>
    </source>
</reference>
<feature type="binding site" evidence="7">
    <location>
        <position position="98"/>
    </location>
    <ligand>
        <name>ATP</name>
        <dbReference type="ChEBI" id="CHEBI:30616"/>
    </ligand>
</feature>
<dbReference type="PROSITE" id="PS50011">
    <property type="entry name" value="PROTEIN_KINASE_DOM"/>
    <property type="match status" value="1"/>
</dbReference>
<keyword evidence="11" id="KW-1185">Reference proteome</keyword>
<dbReference type="Proteomes" id="UP000001811">
    <property type="component" value="Unplaced"/>
</dbReference>
<evidence type="ECO:0000256" key="5">
    <source>
        <dbReference type="ARBA" id="ARBA00022777"/>
    </source>
</evidence>
<dbReference type="Gene3D" id="1.10.510.10">
    <property type="entry name" value="Transferase(Phosphotransferase) domain 1"/>
    <property type="match status" value="1"/>
</dbReference>
<dbReference type="InterPro" id="IPR017441">
    <property type="entry name" value="Protein_kinase_ATP_BS"/>
</dbReference>
<dbReference type="Gene3D" id="3.30.200.20">
    <property type="entry name" value="Phosphorylase Kinase, domain 1"/>
    <property type="match status" value="1"/>
</dbReference>
<dbReference type="GO" id="GO:0043065">
    <property type="term" value="P:positive regulation of apoptotic process"/>
    <property type="evidence" value="ECO:0007669"/>
    <property type="project" value="TreeGrafter"/>
</dbReference>
<dbReference type="InterPro" id="IPR000719">
    <property type="entry name" value="Prot_kinase_dom"/>
</dbReference>
<dbReference type="GO" id="GO:0035556">
    <property type="term" value="P:intracellular signal transduction"/>
    <property type="evidence" value="ECO:0007669"/>
    <property type="project" value="TreeGrafter"/>
</dbReference>
<dbReference type="AlphaFoldDB" id="A0A5F9DLM5"/>
<dbReference type="PANTHER" id="PTHR24342">
    <property type="entry name" value="SERINE/THREONINE-PROTEIN KINASE 17"/>
    <property type="match status" value="1"/>
</dbReference>
<evidence type="ECO:0000256" key="3">
    <source>
        <dbReference type="ARBA" id="ARBA00022679"/>
    </source>
</evidence>
<evidence type="ECO:0000256" key="4">
    <source>
        <dbReference type="ARBA" id="ARBA00022741"/>
    </source>
</evidence>
<protein>
    <recommendedName>
        <fullName evidence="9">Protein kinase domain-containing protein</fullName>
    </recommendedName>
</protein>
<keyword evidence="4 7" id="KW-0547">Nucleotide-binding</keyword>
<keyword evidence="5" id="KW-0418">Kinase</keyword>
<dbReference type="SMART" id="SM00220">
    <property type="entry name" value="S_TKc"/>
    <property type="match status" value="1"/>
</dbReference>
<sequence length="357" mass="40554">MRDTNVISSVRVGCKAKEEAWSDRDLGERPPASCERPAALPDDILAPAAPFDHRIVTAKQAAVNSFYTVSKTEVLGGGRFGQVHKCEEKATGLKLAAKIIKTRGVKDKEEVKNEISVMNQLDHVNLIQLYDAFESKNDIVLVLEYVDGGELFDRIIDENYNLTELDTILFVKQICEGIRHMHQMYILHLDLKPENILCVNRDAKQIKIIDFGLARRYKPREKLKVNFGTPEFLAPEVVNYDFVSFPTDMWSVGVIAYMLLSGLSPFLGDNDAETLNNILACRWDLEDEEFQDVSEEAREFISKLLIKEKRKRRSRIAALIPRTCDQRVYGGCPFERKTTVVAAALRRFLEKSAVLMP</sequence>
<name>A0A5F9DLM5_RABIT</name>
<evidence type="ECO:0000256" key="6">
    <source>
        <dbReference type="ARBA" id="ARBA00022840"/>
    </source>
</evidence>
<reference evidence="10" key="3">
    <citation type="submission" date="2025-09" db="UniProtKB">
        <authorList>
            <consortium name="Ensembl"/>
        </authorList>
    </citation>
    <scope>IDENTIFICATION</scope>
    <source>
        <strain evidence="10">Thorbecke</strain>
    </source>
</reference>
<evidence type="ECO:0000313" key="11">
    <source>
        <dbReference type="Proteomes" id="UP000001811"/>
    </source>
</evidence>
<organism evidence="10 11">
    <name type="scientific">Oryctolagus cuniculus</name>
    <name type="common">Rabbit</name>
    <dbReference type="NCBI Taxonomy" id="9986"/>
    <lineage>
        <taxon>Eukaryota</taxon>
        <taxon>Metazoa</taxon>
        <taxon>Chordata</taxon>
        <taxon>Craniata</taxon>
        <taxon>Vertebrata</taxon>
        <taxon>Euteleostomi</taxon>
        <taxon>Mammalia</taxon>
        <taxon>Eutheria</taxon>
        <taxon>Euarchontoglires</taxon>
        <taxon>Glires</taxon>
        <taxon>Lagomorpha</taxon>
        <taxon>Leporidae</taxon>
        <taxon>Oryctolagus</taxon>
    </lineage>
</organism>
<dbReference type="InterPro" id="IPR008271">
    <property type="entry name" value="Ser/Thr_kinase_AS"/>
</dbReference>
<feature type="domain" description="Protein kinase" evidence="9">
    <location>
        <begin position="69"/>
        <end position="328"/>
    </location>
</feature>
<evidence type="ECO:0000259" key="9">
    <source>
        <dbReference type="PROSITE" id="PS50011"/>
    </source>
</evidence>
<dbReference type="Bgee" id="ENSOCUG00000005076">
    <property type="expression patterns" value="Expressed in skeletal muscle tissue and 17 other cell types or tissues"/>
</dbReference>
<dbReference type="GO" id="GO:0005524">
    <property type="term" value="F:ATP binding"/>
    <property type="evidence" value="ECO:0007669"/>
    <property type="project" value="UniProtKB-UniRule"/>
</dbReference>
<keyword evidence="6 7" id="KW-0067">ATP-binding</keyword>
<reference evidence="10 11" key="1">
    <citation type="journal article" date="2011" name="Nature">
        <title>A high-resolution map of human evolutionary constraint using 29 mammals.</title>
        <authorList>
            <person name="Lindblad-Toh K."/>
            <person name="Garber M."/>
            <person name="Zuk O."/>
            <person name="Lin M.F."/>
            <person name="Parker B.J."/>
            <person name="Washietl S."/>
            <person name="Kheradpour P."/>
            <person name="Ernst J."/>
            <person name="Jordan G."/>
            <person name="Mauceli E."/>
            <person name="Ward L.D."/>
            <person name="Lowe C.B."/>
            <person name="Holloway A.K."/>
            <person name="Clamp M."/>
            <person name="Gnerre S."/>
            <person name="Alfoldi J."/>
            <person name="Beal K."/>
            <person name="Chang J."/>
            <person name="Clawson H."/>
            <person name="Cuff J."/>
            <person name="Di Palma F."/>
            <person name="Fitzgerald S."/>
            <person name="Flicek P."/>
            <person name="Guttman M."/>
            <person name="Hubisz M.J."/>
            <person name="Jaffe D.B."/>
            <person name="Jungreis I."/>
            <person name="Kent W.J."/>
            <person name="Kostka D."/>
            <person name="Lara M."/>
            <person name="Martins A.L."/>
            <person name="Massingham T."/>
            <person name="Moltke I."/>
            <person name="Raney B.J."/>
            <person name="Rasmussen M.D."/>
            <person name="Robinson J."/>
            <person name="Stark A."/>
            <person name="Vilella A.J."/>
            <person name="Wen J."/>
            <person name="Xie X."/>
            <person name="Zody M.C."/>
            <person name="Baldwin J."/>
            <person name="Bloom T."/>
            <person name="Chin C.W."/>
            <person name="Heiman D."/>
            <person name="Nicol R."/>
            <person name="Nusbaum C."/>
            <person name="Young S."/>
            <person name="Wilkinson J."/>
            <person name="Worley K.C."/>
            <person name="Kovar C.L."/>
            <person name="Muzny D.M."/>
            <person name="Gibbs R.A."/>
            <person name="Cree A."/>
            <person name="Dihn H.H."/>
            <person name="Fowler G."/>
            <person name="Jhangiani S."/>
            <person name="Joshi V."/>
            <person name="Lee S."/>
            <person name="Lewis L.R."/>
            <person name="Nazareth L.V."/>
            <person name="Okwuonu G."/>
            <person name="Santibanez J."/>
            <person name="Warren W.C."/>
            <person name="Mardis E.R."/>
            <person name="Weinstock G.M."/>
            <person name="Wilson R.K."/>
            <person name="Delehaunty K."/>
            <person name="Dooling D."/>
            <person name="Fronik C."/>
            <person name="Fulton L."/>
            <person name="Fulton B."/>
            <person name="Graves T."/>
            <person name="Minx P."/>
            <person name="Sodergren E."/>
            <person name="Birney E."/>
            <person name="Margulies E.H."/>
            <person name="Herrero J."/>
            <person name="Green E.D."/>
            <person name="Haussler D."/>
            <person name="Siepel A."/>
            <person name="Goldman N."/>
            <person name="Pollard K.S."/>
            <person name="Pedersen J.S."/>
            <person name="Lander E.S."/>
            <person name="Kellis M."/>
        </authorList>
    </citation>
    <scope>NUCLEOTIDE SEQUENCE [LARGE SCALE GENOMIC DNA]</scope>
    <source>
        <strain evidence="11">Thorbecke</strain>
    </source>
</reference>
<keyword evidence="2 8" id="KW-0723">Serine/threonine-protein kinase</keyword>